<dbReference type="GO" id="GO:0017171">
    <property type="term" value="F:serine hydrolase activity"/>
    <property type="evidence" value="ECO:0007669"/>
    <property type="project" value="TreeGrafter"/>
</dbReference>
<protein>
    <submittedName>
        <fullName evidence="2">Alpha/beta hydrolase</fullName>
    </submittedName>
</protein>
<dbReference type="EMBL" id="JADIMT010000039">
    <property type="protein sequence ID" value="MBO8435934.1"/>
    <property type="molecule type" value="Genomic_DNA"/>
</dbReference>
<dbReference type="Pfam" id="PF00561">
    <property type="entry name" value="Abhydrolase_1"/>
    <property type="match status" value="1"/>
</dbReference>
<dbReference type="InterPro" id="IPR000073">
    <property type="entry name" value="AB_hydrolase_1"/>
</dbReference>
<dbReference type="Proteomes" id="UP000823615">
    <property type="component" value="Unassembled WGS sequence"/>
</dbReference>
<sequence>MFLENGKVRLHYEVSGSGTPLIMLHGSGEDISIFEKALPALEKHFTVYRIDTRCHGESGKHVPLHYNLIADDVYRFIILLELDKPIVYGFSDGGIAALILAYTHPDSIRAIAASGANTNPKALKFLYRIGYGKLSVFHVDPKARMIATEPNITKEDLQRIKVPALITAGEKDMIKEEDTKKIASSISSSRLLILKGENHSSYIDGSEKIGAILIDNFTGENSLI</sequence>
<dbReference type="InterPro" id="IPR029058">
    <property type="entry name" value="AB_hydrolase_fold"/>
</dbReference>
<name>A0A9D9H4U0_9SPIO</name>
<proteinExistence type="predicted"/>
<accession>A0A9D9H4U0</accession>
<evidence type="ECO:0000313" key="2">
    <source>
        <dbReference type="EMBL" id="MBO8435934.1"/>
    </source>
</evidence>
<dbReference type="SUPFAM" id="SSF53474">
    <property type="entry name" value="alpha/beta-Hydrolases"/>
    <property type="match status" value="1"/>
</dbReference>
<dbReference type="AlphaFoldDB" id="A0A9D9H4U0"/>
<dbReference type="PANTHER" id="PTHR46331">
    <property type="entry name" value="VALACYCLOVIR HYDROLASE"/>
    <property type="match status" value="1"/>
</dbReference>
<organism evidence="2 3">
    <name type="scientific">Candidatus Ornithospirochaeta stercoripullorum</name>
    <dbReference type="NCBI Taxonomy" id="2840899"/>
    <lineage>
        <taxon>Bacteria</taxon>
        <taxon>Pseudomonadati</taxon>
        <taxon>Spirochaetota</taxon>
        <taxon>Spirochaetia</taxon>
        <taxon>Spirochaetales</taxon>
        <taxon>Spirochaetaceae</taxon>
        <taxon>Spirochaetaceae incertae sedis</taxon>
        <taxon>Candidatus Ornithospirochaeta</taxon>
    </lineage>
</organism>
<dbReference type="PANTHER" id="PTHR46331:SF2">
    <property type="entry name" value="VALACYCLOVIR HYDROLASE"/>
    <property type="match status" value="1"/>
</dbReference>
<comment type="caution">
    <text evidence="2">The sequence shown here is derived from an EMBL/GenBank/DDBJ whole genome shotgun (WGS) entry which is preliminary data.</text>
</comment>
<evidence type="ECO:0000259" key="1">
    <source>
        <dbReference type="Pfam" id="PF00561"/>
    </source>
</evidence>
<evidence type="ECO:0000313" key="3">
    <source>
        <dbReference type="Proteomes" id="UP000823615"/>
    </source>
</evidence>
<dbReference type="Gene3D" id="3.40.50.1820">
    <property type="entry name" value="alpha/beta hydrolase"/>
    <property type="match status" value="1"/>
</dbReference>
<keyword evidence="2" id="KW-0378">Hydrolase</keyword>
<gene>
    <name evidence="2" type="ORF">IAA97_03035</name>
</gene>
<feature type="domain" description="AB hydrolase-1" evidence="1">
    <location>
        <begin position="20"/>
        <end position="123"/>
    </location>
</feature>
<reference evidence="2" key="2">
    <citation type="journal article" date="2021" name="PeerJ">
        <title>Extensive microbial diversity within the chicken gut microbiome revealed by metagenomics and culture.</title>
        <authorList>
            <person name="Gilroy R."/>
            <person name="Ravi A."/>
            <person name="Getino M."/>
            <person name="Pursley I."/>
            <person name="Horton D.L."/>
            <person name="Alikhan N.F."/>
            <person name="Baker D."/>
            <person name="Gharbi K."/>
            <person name="Hall N."/>
            <person name="Watson M."/>
            <person name="Adriaenssens E.M."/>
            <person name="Foster-Nyarko E."/>
            <person name="Jarju S."/>
            <person name="Secka A."/>
            <person name="Antonio M."/>
            <person name="Oren A."/>
            <person name="Chaudhuri R.R."/>
            <person name="La Ragione R."/>
            <person name="Hildebrand F."/>
            <person name="Pallen M.J."/>
        </authorList>
    </citation>
    <scope>NUCLEOTIDE SEQUENCE</scope>
    <source>
        <strain evidence="2">7293</strain>
    </source>
</reference>
<reference evidence="2" key="1">
    <citation type="submission" date="2020-10" db="EMBL/GenBank/DDBJ databases">
        <authorList>
            <person name="Gilroy R."/>
        </authorList>
    </citation>
    <scope>NUCLEOTIDE SEQUENCE</scope>
    <source>
        <strain evidence="2">7293</strain>
    </source>
</reference>